<organism evidence="2 3">
    <name type="scientific">Pseudomonas aeruginosa (strain UCBPP-PA14)</name>
    <dbReference type="NCBI Taxonomy" id="208963"/>
    <lineage>
        <taxon>Bacteria</taxon>
        <taxon>Pseudomonadati</taxon>
        <taxon>Pseudomonadota</taxon>
        <taxon>Gammaproteobacteria</taxon>
        <taxon>Pseudomonadales</taxon>
        <taxon>Pseudomonadaceae</taxon>
        <taxon>Pseudomonas</taxon>
    </lineage>
</organism>
<proteinExistence type="predicted"/>
<evidence type="ECO:0000256" key="1">
    <source>
        <dbReference type="SAM" id="Phobius"/>
    </source>
</evidence>
<sequence>MNDTLSQGLTTIRLYGVLGKRFGRMHGRLLESGTVREAMSALKHTMEGFETFMREAESKGLTFAVFRGRTNLSGEQLDMRGREDIRIVPLVIGSKQSGLFQTVLGAALIAVGVFATSLTLGTSTFLISAGASMMLGGVMQMLSPQPKGLKGREAPENAPSYAFGGPVNTIAQGHPVGVLYGKRRIGGAVISAGIYAEDRL</sequence>
<keyword evidence="1" id="KW-0812">Transmembrane</keyword>
<evidence type="ECO:0000313" key="3">
    <source>
        <dbReference type="Proteomes" id="UP000000653"/>
    </source>
</evidence>
<evidence type="ECO:0000313" key="2">
    <source>
        <dbReference type="EMBL" id="ABJ15605.1"/>
    </source>
</evidence>
<keyword evidence="1" id="KW-1133">Transmembrane helix</keyword>
<gene>
    <name evidence="2" type="ordered locus">PA14_08280</name>
</gene>
<dbReference type="EMBL" id="CP000438">
    <property type="protein sequence ID" value="ABJ15605.1"/>
    <property type="molecule type" value="Genomic_DNA"/>
</dbReference>
<protein>
    <submittedName>
        <fullName evidence="2">Putative phage tail assembly protein</fullName>
    </submittedName>
</protein>
<feature type="transmembrane region" description="Helical" evidence="1">
    <location>
        <begin position="99"/>
        <end position="118"/>
    </location>
</feature>
<dbReference type="Proteomes" id="UP000000653">
    <property type="component" value="Chromosome"/>
</dbReference>
<dbReference type="HOGENOM" id="CLU_099041_0_0_6"/>
<dbReference type="AlphaFoldDB" id="A0A0H2ZLF4"/>
<name>A0A0H2ZLF4_PSEAB</name>
<keyword evidence="1" id="KW-0472">Membrane</keyword>
<accession>A0A0H2ZLF4</accession>
<dbReference type="BioCyc" id="PAER208963:G1G74-685-MONOMER"/>
<dbReference type="KEGG" id="pau:PA14_08280"/>
<dbReference type="RefSeq" id="WP_003118924.1">
    <property type="nucleotide sequence ID" value="NC_008463.1"/>
</dbReference>
<reference evidence="2 3" key="1">
    <citation type="journal article" date="2006" name="Genome Biol.">
        <title>Genomic analysis reveals that Pseudomonas aeruginosa virulence is combinatorial.</title>
        <authorList>
            <person name="Lee D.G."/>
            <person name="Urbach J.M."/>
            <person name="Wu G."/>
            <person name="Liberati N.T."/>
            <person name="Feinbaum R.L."/>
            <person name="Miyata S."/>
            <person name="Diggins L.T."/>
            <person name="He J."/>
            <person name="Saucier M."/>
            <person name="Deziel E."/>
            <person name="Friedman L."/>
            <person name="Li L."/>
            <person name="Grills G."/>
            <person name="Montgomery K."/>
            <person name="Kucherlapati R."/>
            <person name="Rahme L.G."/>
            <person name="Ausubel F.M."/>
        </authorList>
    </citation>
    <scope>NUCLEOTIDE SEQUENCE [LARGE SCALE GENOMIC DNA]</scope>
    <source>
        <strain evidence="2 3">UCBPP-PA14</strain>
    </source>
</reference>